<feature type="transmembrane region" description="Helical" evidence="16">
    <location>
        <begin position="381"/>
        <end position="404"/>
    </location>
</feature>
<evidence type="ECO:0000313" key="18">
    <source>
        <dbReference type="EMBL" id="BAV25165.1"/>
    </source>
</evidence>
<evidence type="ECO:0000256" key="13">
    <source>
        <dbReference type="ARBA" id="ARBA00023128"/>
    </source>
</evidence>
<feature type="transmembrane region" description="Helical" evidence="16">
    <location>
        <begin position="247"/>
        <end position="270"/>
    </location>
</feature>
<feature type="transmembrane region" description="Helical" evidence="16">
    <location>
        <begin position="337"/>
        <end position="361"/>
    </location>
</feature>
<dbReference type="Pfam" id="PF00361">
    <property type="entry name" value="Proton_antipo_M"/>
    <property type="match status" value="1"/>
</dbReference>
<feature type="transmembrane region" description="Helical" evidence="16">
    <location>
        <begin position="187"/>
        <end position="208"/>
    </location>
</feature>
<evidence type="ECO:0000256" key="7">
    <source>
        <dbReference type="ARBA" id="ARBA00022692"/>
    </source>
</evidence>
<dbReference type="GO" id="GO:0031966">
    <property type="term" value="C:mitochondrial membrane"/>
    <property type="evidence" value="ECO:0007669"/>
    <property type="project" value="UniProtKB-SubCell"/>
</dbReference>
<keyword evidence="14 16" id="KW-0472">Membrane</keyword>
<evidence type="ECO:0000256" key="12">
    <source>
        <dbReference type="ARBA" id="ARBA00023075"/>
    </source>
</evidence>
<evidence type="ECO:0000256" key="16">
    <source>
        <dbReference type="RuleBase" id="RU003297"/>
    </source>
</evidence>
<keyword evidence="7 16" id="KW-0812">Transmembrane</keyword>
<dbReference type="GO" id="GO:0015990">
    <property type="term" value="P:electron transport coupled proton transport"/>
    <property type="evidence" value="ECO:0007669"/>
    <property type="project" value="TreeGrafter"/>
</dbReference>
<keyword evidence="8" id="KW-1278">Translocase</keyword>
<dbReference type="GO" id="GO:0042773">
    <property type="term" value="P:ATP synthesis coupled electron transport"/>
    <property type="evidence" value="ECO:0007669"/>
    <property type="project" value="InterPro"/>
</dbReference>
<evidence type="ECO:0000256" key="1">
    <source>
        <dbReference type="ARBA" id="ARBA00004225"/>
    </source>
</evidence>
<evidence type="ECO:0000256" key="10">
    <source>
        <dbReference type="ARBA" id="ARBA00022989"/>
    </source>
</evidence>
<comment type="similarity">
    <text evidence="2 16">Belongs to the complex I subunit 4 family.</text>
</comment>
<evidence type="ECO:0000256" key="11">
    <source>
        <dbReference type="ARBA" id="ARBA00023027"/>
    </source>
</evidence>
<keyword evidence="6 16" id="KW-0679">Respiratory chain</keyword>
<protein>
    <recommendedName>
        <fullName evidence="4 16">NADH-ubiquinone oxidoreductase chain 4</fullName>
        <ecNumber evidence="3 16">7.1.1.2</ecNumber>
    </recommendedName>
</protein>
<keyword evidence="13 16" id="KW-0496">Mitochondrion</keyword>
<evidence type="ECO:0000259" key="17">
    <source>
        <dbReference type="Pfam" id="PF00361"/>
    </source>
</evidence>
<dbReference type="AlphaFoldDB" id="A0A1B4WRI4"/>
<dbReference type="EC" id="7.1.1.2" evidence="3 16"/>
<organism evidence="18">
    <name type="scientific">Conchocele cf. bisecta HPD1644</name>
    <dbReference type="NCBI Taxonomy" id="1872713"/>
    <lineage>
        <taxon>Eukaryota</taxon>
        <taxon>Metazoa</taxon>
        <taxon>Spiralia</taxon>
        <taxon>Lophotrochozoa</taxon>
        <taxon>Mollusca</taxon>
        <taxon>Bivalvia</taxon>
        <taxon>Autobranchia</taxon>
        <taxon>Heteroconchia</taxon>
        <taxon>Euheterodonta</taxon>
        <taxon>Imparidentia</taxon>
        <taxon>Lucinida</taxon>
        <taxon>Thyasiroidea</taxon>
        <taxon>Thyasiridae</taxon>
        <taxon>Conchocele</taxon>
    </lineage>
</organism>
<keyword evidence="10 16" id="KW-1133">Transmembrane helix</keyword>
<evidence type="ECO:0000256" key="3">
    <source>
        <dbReference type="ARBA" id="ARBA00012944"/>
    </source>
</evidence>
<evidence type="ECO:0000256" key="6">
    <source>
        <dbReference type="ARBA" id="ARBA00022660"/>
    </source>
</evidence>
<feature type="transmembrane region" description="Helical" evidence="16">
    <location>
        <begin position="148"/>
        <end position="167"/>
    </location>
</feature>
<dbReference type="PANTHER" id="PTHR43507">
    <property type="entry name" value="NADH-UBIQUINONE OXIDOREDUCTASE CHAIN 4"/>
    <property type="match status" value="1"/>
</dbReference>
<keyword evidence="11 16" id="KW-0520">NAD</keyword>
<proteinExistence type="inferred from homology"/>
<dbReference type="PANTHER" id="PTHR43507:SF20">
    <property type="entry name" value="NADH-UBIQUINONE OXIDOREDUCTASE CHAIN 4"/>
    <property type="match status" value="1"/>
</dbReference>
<reference evidence="18" key="1">
    <citation type="journal article" date="2017" name="Mar. Genomics">
        <title>Updated mitochondrial phylogeny of Pteriomorph and Heterodont Bivalvia, including deep-sea chemosymbiotic Bathymodiolus mussels, vesicomyid clams and the thyasirid clam Conchocele cf. bisecta.</title>
        <authorList>
            <person name="Ozawa G."/>
            <person name="Shimamura S."/>
            <person name="Takaki Y."/>
            <person name="Yokobori S."/>
            <person name="Ohara Y."/>
            <person name="Takishita K."/>
            <person name="Maruyama T."/>
            <person name="Fujikura K."/>
            <person name="Yoshida T."/>
        </authorList>
    </citation>
    <scope>NUCLEOTIDE SEQUENCE</scope>
</reference>
<feature type="domain" description="NADH:quinone oxidoreductase/Mrp antiporter transmembrane" evidence="17">
    <location>
        <begin position="113"/>
        <end position="387"/>
    </location>
</feature>
<feature type="transmembrane region" description="Helical" evidence="16">
    <location>
        <begin position="58"/>
        <end position="81"/>
    </location>
</feature>
<dbReference type="GO" id="GO:0048039">
    <property type="term" value="F:ubiquinone binding"/>
    <property type="evidence" value="ECO:0007669"/>
    <property type="project" value="TreeGrafter"/>
</dbReference>
<comment type="catalytic activity">
    <reaction evidence="15 16">
        <text>a ubiquinone + NADH + 5 H(+)(in) = a ubiquinol + NAD(+) + 4 H(+)(out)</text>
        <dbReference type="Rhea" id="RHEA:29091"/>
        <dbReference type="Rhea" id="RHEA-COMP:9565"/>
        <dbReference type="Rhea" id="RHEA-COMP:9566"/>
        <dbReference type="ChEBI" id="CHEBI:15378"/>
        <dbReference type="ChEBI" id="CHEBI:16389"/>
        <dbReference type="ChEBI" id="CHEBI:17976"/>
        <dbReference type="ChEBI" id="CHEBI:57540"/>
        <dbReference type="ChEBI" id="CHEBI:57945"/>
        <dbReference type="EC" id="7.1.1.2"/>
    </reaction>
</comment>
<dbReference type="GO" id="GO:0003954">
    <property type="term" value="F:NADH dehydrogenase activity"/>
    <property type="evidence" value="ECO:0007669"/>
    <property type="project" value="TreeGrafter"/>
</dbReference>
<keyword evidence="5 16" id="KW-0813">Transport</keyword>
<dbReference type="EMBL" id="LC126312">
    <property type="protein sequence ID" value="BAV25165.1"/>
    <property type="molecule type" value="Genomic_DNA"/>
</dbReference>
<evidence type="ECO:0000256" key="14">
    <source>
        <dbReference type="ARBA" id="ARBA00023136"/>
    </source>
</evidence>
<geneLocation type="mitochondrion" evidence="18"/>
<keyword evidence="12 16" id="KW-0830">Ubiquinone</keyword>
<sequence length="450" mass="49940">MTGFSVMASVMVSIFVSVFIPSNLIWCGMLAGVGFILWLMMSLLSYQIESIVCVSFELISGSLSNSLVVLTLWVYMLSILVTNMMKKSDLQSGYLGLLGLLTLICCLFFSVSDFFYMYLFFEGVLIPIVFMILGWGRQPERFEAGMYMLIYTILGSLPLLMCLVWFWSVSVNSFFLLGDSFSMSWVMMIMLSLAFCIKMPLFGFHGWLPKAHVEAPVAGSMMLAGILLKMGVYGLVMFYWFVGIKYIWGFEFFMVIGGIGGVISGVICCYQSDMKALIAYSSVSHMCFLMVGFMSMGWLGWEGMILMSLSHGVCSPWLFFLANYLSEVMGTRSLFLLKGVLLSFPLFSMIMFVCACCNMAVPPCVAMVAELSLFISGSNFSMYLVFPMMLICFIAAAYSLNMYSMINHGGLIMGTKMDGSINSRCVLGSVLVVIPLWVGILVVDILGYGG</sequence>
<dbReference type="InterPro" id="IPR001750">
    <property type="entry name" value="ND/Mrp_TM"/>
</dbReference>
<feature type="transmembrane region" description="Helical" evidence="16">
    <location>
        <begin position="12"/>
        <end position="38"/>
    </location>
</feature>
<evidence type="ECO:0000256" key="15">
    <source>
        <dbReference type="ARBA" id="ARBA00049551"/>
    </source>
</evidence>
<evidence type="ECO:0000256" key="5">
    <source>
        <dbReference type="ARBA" id="ARBA00022448"/>
    </source>
</evidence>
<feature type="transmembrane region" description="Helical" evidence="16">
    <location>
        <begin position="117"/>
        <end position="136"/>
    </location>
</feature>
<dbReference type="GO" id="GO:0008137">
    <property type="term" value="F:NADH dehydrogenase (ubiquinone) activity"/>
    <property type="evidence" value="ECO:0007669"/>
    <property type="project" value="UniProtKB-UniRule"/>
</dbReference>
<comment type="function">
    <text evidence="16">Core subunit of the mitochondrial membrane respiratory chain NADH dehydrogenase (Complex I) which catalyzes electron transfer from NADH through the respiratory chain, using ubiquinone as an electron acceptor. Essential for the catalytic activity and assembly of complex I.</text>
</comment>
<dbReference type="PRINTS" id="PR01437">
    <property type="entry name" value="NUOXDRDTASE4"/>
</dbReference>
<evidence type="ECO:0000256" key="8">
    <source>
        <dbReference type="ARBA" id="ARBA00022967"/>
    </source>
</evidence>
<evidence type="ECO:0000256" key="2">
    <source>
        <dbReference type="ARBA" id="ARBA00009025"/>
    </source>
</evidence>
<feature type="transmembrane region" description="Helical" evidence="16">
    <location>
        <begin position="220"/>
        <end position="241"/>
    </location>
</feature>
<feature type="transmembrane region" description="Helical" evidence="16">
    <location>
        <begin position="425"/>
        <end position="448"/>
    </location>
</feature>
<dbReference type="InterPro" id="IPR003918">
    <property type="entry name" value="NADH_UbQ_OxRdtase"/>
</dbReference>
<name>A0A1B4WRI4_9BIVA</name>
<gene>
    <name evidence="18" type="primary">ND4</name>
</gene>
<evidence type="ECO:0000256" key="4">
    <source>
        <dbReference type="ARBA" id="ARBA00021006"/>
    </source>
</evidence>
<accession>A0A1B4WRI4</accession>
<evidence type="ECO:0000256" key="9">
    <source>
        <dbReference type="ARBA" id="ARBA00022982"/>
    </source>
</evidence>
<comment type="subcellular location">
    <subcellularLocation>
        <location evidence="1 16">Mitochondrion membrane</location>
        <topology evidence="1 16">Multi-pass membrane protein</topology>
    </subcellularLocation>
</comment>
<feature type="transmembrane region" description="Helical" evidence="16">
    <location>
        <begin position="305"/>
        <end position="325"/>
    </location>
</feature>
<feature type="transmembrane region" description="Helical" evidence="16">
    <location>
        <begin position="277"/>
        <end position="299"/>
    </location>
</feature>
<feature type="transmembrane region" description="Helical" evidence="16">
    <location>
        <begin position="93"/>
        <end position="111"/>
    </location>
</feature>
<keyword evidence="9 16" id="KW-0249">Electron transport</keyword>